<dbReference type="Gene3D" id="3.40.50.10130">
    <property type="match status" value="1"/>
</dbReference>
<keyword evidence="4" id="KW-0540">Nuclease</keyword>
<evidence type="ECO:0000256" key="3">
    <source>
        <dbReference type="ARBA" id="ARBA00010015"/>
    </source>
</evidence>
<dbReference type="Pfam" id="PF02615">
    <property type="entry name" value="Ldh_2"/>
    <property type="match status" value="1"/>
</dbReference>
<comment type="caution">
    <text evidence="15">The sequence shown here is derived from an EMBL/GenBank/DDBJ whole genome shotgun (WGS) entry which is preliminary data.</text>
</comment>
<organism evidence="15 16">
    <name type="scientific">Caenorhabditis auriculariae</name>
    <dbReference type="NCBI Taxonomy" id="2777116"/>
    <lineage>
        <taxon>Eukaryota</taxon>
        <taxon>Metazoa</taxon>
        <taxon>Ecdysozoa</taxon>
        <taxon>Nematoda</taxon>
        <taxon>Chromadorea</taxon>
        <taxon>Rhabditida</taxon>
        <taxon>Rhabditina</taxon>
        <taxon>Rhabditomorpha</taxon>
        <taxon>Rhabditoidea</taxon>
        <taxon>Rhabditidae</taxon>
        <taxon>Peloderinae</taxon>
        <taxon>Caenorhabditis</taxon>
    </lineage>
</organism>
<gene>
    <name evidence="15" type="ORF">CAUJ_LOCUS8491</name>
</gene>
<evidence type="ECO:0000256" key="4">
    <source>
        <dbReference type="ARBA" id="ARBA00022722"/>
    </source>
</evidence>
<keyword evidence="11" id="KW-0539">Nucleus</keyword>
<name>A0A8S1HBR4_9PELO</name>
<dbReference type="PANTHER" id="PTHR11091">
    <property type="entry name" value="OXIDOREDUCTASE-RELATED"/>
    <property type="match status" value="1"/>
</dbReference>
<dbReference type="CDD" id="cd20078">
    <property type="entry name" value="XPF_nuclease_XPF_euk"/>
    <property type="match status" value="1"/>
</dbReference>
<dbReference type="PANTHER" id="PTHR11091:SF0">
    <property type="entry name" value="MALATE DEHYDROGENASE"/>
    <property type="match status" value="1"/>
</dbReference>
<dbReference type="GO" id="GO:0006281">
    <property type="term" value="P:DNA repair"/>
    <property type="evidence" value="ECO:0007669"/>
    <property type="project" value="UniProtKB-KW"/>
</dbReference>
<evidence type="ECO:0000256" key="13">
    <source>
        <dbReference type="SAM" id="MobiDB-lite"/>
    </source>
</evidence>
<dbReference type="FunFam" id="3.40.50.10130:FF:000002">
    <property type="entry name" value="DNA repair endonuclease XPF"/>
    <property type="match status" value="1"/>
</dbReference>
<dbReference type="GO" id="GO:0004519">
    <property type="term" value="F:endonuclease activity"/>
    <property type="evidence" value="ECO:0007669"/>
    <property type="project" value="UniProtKB-KW"/>
</dbReference>
<dbReference type="InterPro" id="IPR043143">
    <property type="entry name" value="Mal/L-sulf/L-lact_DH-like_NADP"/>
</dbReference>
<dbReference type="GO" id="GO:0016491">
    <property type="term" value="F:oxidoreductase activity"/>
    <property type="evidence" value="ECO:0007669"/>
    <property type="project" value="UniProtKB-KW"/>
</dbReference>
<dbReference type="EMBL" id="CAJGYM010000028">
    <property type="protein sequence ID" value="CAD6192572.1"/>
    <property type="molecule type" value="Genomic_DNA"/>
</dbReference>
<comment type="similarity">
    <text evidence="2">Belongs to the LDH2/MDH2 oxidoreductase family.</text>
</comment>
<dbReference type="InterPro" id="IPR047520">
    <property type="entry name" value="XPF_nuclease"/>
</dbReference>
<dbReference type="AlphaFoldDB" id="A0A8S1HBR4"/>
<dbReference type="Proteomes" id="UP000835052">
    <property type="component" value="Unassembled WGS sequence"/>
</dbReference>
<evidence type="ECO:0000256" key="7">
    <source>
        <dbReference type="ARBA" id="ARBA00022801"/>
    </source>
</evidence>
<evidence type="ECO:0000259" key="14">
    <source>
        <dbReference type="SMART" id="SM00891"/>
    </source>
</evidence>
<dbReference type="InterPro" id="IPR003767">
    <property type="entry name" value="Malate/L-lactate_DH-like"/>
</dbReference>
<comment type="similarity">
    <text evidence="3">Belongs to the XPF family.</text>
</comment>
<evidence type="ECO:0000256" key="11">
    <source>
        <dbReference type="ARBA" id="ARBA00023242"/>
    </source>
</evidence>
<evidence type="ECO:0000256" key="5">
    <source>
        <dbReference type="ARBA" id="ARBA00022759"/>
    </source>
</evidence>
<evidence type="ECO:0000256" key="8">
    <source>
        <dbReference type="ARBA" id="ARBA00023002"/>
    </source>
</evidence>
<dbReference type="Pfam" id="PF02732">
    <property type="entry name" value="ERCC4"/>
    <property type="match status" value="1"/>
</dbReference>
<evidence type="ECO:0000256" key="9">
    <source>
        <dbReference type="ARBA" id="ARBA00023125"/>
    </source>
</evidence>
<dbReference type="InterPro" id="IPR011335">
    <property type="entry name" value="Restrct_endonuc-II-like"/>
</dbReference>
<keyword evidence="8" id="KW-0560">Oxidoreductase</keyword>
<dbReference type="Gene3D" id="3.30.1370.60">
    <property type="entry name" value="Hypothetical oxidoreductase yiak, domain 2"/>
    <property type="match status" value="1"/>
</dbReference>
<keyword evidence="6" id="KW-0227">DNA damage</keyword>
<sequence>MCQDGKVRREIASVEVKQEEPDVSEEGDLENLGIRPIGDEDVDLVLMPHGERYTTMKFLEQRKPTVIIMHSMSLVMMRQIEIYRACNPELHLQIYCLQYRDSTEESRYLEAMNRETLAFESLIKEQATLMIAREFLVDREDPPRIKVSTRQGGGRSSDLGPTEEDSQPVERPKIIVDMREFNSELPTVLYTKGYDVVAATLEVGDYVLSSSISIERKALDDLAQSLQSGRVFKQAEQMLLHYANSVLLIESNQKFEMKIVNGGPFQGELSRHCREIRARLCALIRAQPRLKCVWTMSPANSAEFFAELKLNSDEPDMDKAISLRGDHVEQQPEEDSQESGKKKKANPTIQRALTTHLGMKAGDANRLLTCGKVKNLVELFSPITSSSSLEDSLPGSSLDFVTVLSNYDFSAKMAAGEMAGRSVVYHFLSTRQNTRRLPFRRLGSMSDAEKVVPRDEIHKFMVTCMTKAGASELHARQLADVLVEGDVRGHYSHGLNRLDMYVRDVTHKTCKGDGEPVVLKERAATAWVDGNNLLGPVVGNFCMNLAVEKAKEAGVGWVVAKGSNHYGIAGWYALQAMKSGMLGMSMTNTSPISFPTRSAVPALGTNPLSLGAPAAGNESFVLDMATTTVAVGKASLFSLYCSNK</sequence>
<dbReference type="InterPro" id="IPR036111">
    <property type="entry name" value="Mal/L-sulfo/L-lacto_DH-like_sf"/>
</dbReference>
<dbReference type="InterPro" id="IPR043144">
    <property type="entry name" value="Mal/L-sulf/L-lact_DH-like_ah"/>
</dbReference>
<dbReference type="GO" id="GO:0003677">
    <property type="term" value="F:DNA binding"/>
    <property type="evidence" value="ECO:0007669"/>
    <property type="project" value="UniProtKB-KW"/>
</dbReference>
<keyword evidence="9" id="KW-0238">DNA-binding</keyword>
<dbReference type="SUPFAM" id="SSF89733">
    <property type="entry name" value="L-sulfolactate dehydrogenase-like"/>
    <property type="match status" value="1"/>
</dbReference>
<comment type="subcellular location">
    <subcellularLocation>
        <location evidence="1">Nucleus</location>
    </subcellularLocation>
</comment>
<dbReference type="InterPro" id="IPR006166">
    <property type="entry name" value="ERCC4_domain"/>
</dbReference>
<keyword evidence="7" id="KW-0378">Hydrolase</keyword>
<dbReference type="OrthoDB" id="361020at2759"/>
<evidence type="ECO:0000256" key="1">
    <source>
        <dbReference type="ARBA" id="ARBA00004123"/>
    </source>
</evidence>
<evidence type="ECO:0000313" key="16">
    <source>
        <dbReference type="Proteomes" id="UP000835052"/>
    </source>
</evidence>
<proteinExistence type="inferred from homology"/>
<evidence type="ECO:0000313" key="15">
    <source>
        <dbReference type="EMBL" id="CAD6192572.1"/>
    </source>
</evidence>
<dbReference type="SUPFAM" id="SSF52980">
    <property type="entry name" value="Restriction endonuclease-like"/>
    <property type="match status" value="1"/>
</dbReference>
<keyword evidence="10" id="KW-0234">DNA repair</keyword>
<accession>A0A8S1HBR4</accession>
<dbReference type="Gene3D" id="1.10.1530.10">
    <property type="match status" value="1"/>
</dbReference>
<evidence type="ECO:0000256" key="12">
    <source>
        <dbReference type="ARBA" id="ARBA00072370"/>
    </source>
</evidence>
<dbReference type="SMART" id="SM00891">
    <property type="entry name" value="ERCC4"/>
    <property type="match status" value="1"/>
</dbReference>
<evidence type="ECO:0000256" key="2">
    <source>
        <dbReference type="ARBA" id="ARBA00006056"/>
    </source>
</evidence>
<dbReference type="GO" id="GO:0016787">
    <property type="term" value="F:hydrolase activity"/>
    <property type="evidence" value="ECO:0007669"/>
    <property type="project" value="UniProtKB-KW"/>
</dbReference>
<reference evidence="15" key="1">
    <citation type="submission" date="2020-10" db="EMBL/GenBank/DDBJ databases">
        <authorList>
            <person name="Kikuchi T."/>
        </authorList>
    </citation>
    <scope>NUCLEOTIDE SEQUENCE</scope>
    <source>
        <strain evidence="15">NKZ352</strain>
    </source>
</reference>
<protein>
    <recommendedName>
        <fullName evidence="12">DNA repair endonuclease XPF</fullName>
    </recommendedName>
</protein>
<feature type="domain" description="ERCC4" evidence="14">
    <location>
        <begin position="173"/>
        <end position="253"/>
    </location>
</feature>
<keyword evidence="16" id="KW-1185">Reference proteome</keyword>
<dbReference type="GO" id="GO:0005634">
    <property type="term" value="C:nucleus"/>
    <property type="evidence" value="ECO:0007669"/>
    <property type="project" value="UniProtKB-SubCell"/>
</dbReference>
<feature type="region of interest" description="Disordered" evidence="13">
    <location>
        <begin position="326"/>
        <end position="347"/>
    </location>
</feature>
<feature type="region of interest" description="Disordered" evidence="13">
    <location>
        <begin position="143"/>
        <end position="169"/>
    </location>
</feature>
<keyword evidence="5" id="KW-0255">Endonuclease</keyword>
<evidence type="ECO:0000256" key="10">
    <source>
        <dbReference type="ARBA" id="ARBA00023204"/>
    </source>
</evidence>
<evidence type="ECO:0000256" key="6">
    <source>
        <dbReference type="ARBA" id="ARBA00022763"/>
    </source>
</evidence>